<dbReference type="InterPro" id="IPR002893">
    <property type="entry name" value="Znf_MYND"/>
</dbReference>
<dbReference type="AlphaFoldDB" id="A0A6P8EMC3"/>
<dbReference type="PANTHER" id="PTHR46920:SF3">
    <property type="entry name" value="MYND-TYPE DOMAIN-CONTAINING PROTEIN"/>
    <property type="match status" value="1"/>
</dbReference>
<dbReference type="GeneID" id="105908599"/>
<evidence type="ECO:0000313" key="6">
    <source>
        <dbReference type="Proteomes" id="UP000515152"/>
    </source>
</evidence>
<sequence>MKSCRPSHVLVPCRSGTITMAESEPASPQSCAPGADTVFSDQLGFYSLDSHVPGLSKVILEKLNMKDYGEYRDAVEGKTKGATFRTLKEMFEKMEDTFKFCAACNKLPSHLPDPKALKRCIKCLNLYYCCKECQKKDWPLHKKFCKKLRLVAIDRLVEWLFSTGELPFPTDTWTRPAAKVNSWEDWLSMTGDLASRVDPILSGKYMTVLWKSVNRPRPEEADLRESVWRLCSEFLHRPLTIGMAIKFFNLDPYSQSLTIHVAGAAHSETLQARVTDMDELSHMFPGHQGMEVVMVGPEVVEGKAMRPPLSGFGPTGRTYISGYKGLYHQFWEDVVEKEEAAKPDLVVGFHPGFHASHGLGEGWLPTLLLLRDFNIPSMFTVFNEAEYEESLQILLELEMDLKATGVNPFRSQKPEQVQASPNNPLVYCSSHYICFQGLLEREEEEEGEAEQA</sequence>
<keyword evidence="3" id="KW-0862">Zinc</keyword>
<protein>
    <recommendedName>
        <fullName evidence="5">MYND-type domain-containing protein</fullName>
    </recommendedName>
</protein>
<dbReference type="PROSITE" id="PS50865">
    <property type="entry name" value="ZF_MYND_2"/>
    <property type="match status" value="1"/>
</dbReference>
<evidence type="ECO:0000256" key="1">
    <source>
        <dbReference type="ARBA" id="ARBA00022723"/>
    </source>
</evidence>
<name>A0A6P8EMC3_CLUHA</name>
<dbReference type="InterPro" id="IPR046824">
    <property type="entry name" value="Mss51-like_C"/>
</dbReference>
<gene>
    <name evidence="7" type="primary">LOC105908599</name>
</gene>
<dbReference type="GO" id="GO:0008270">
    <property type="term" value="F:zinc ion binding"/>
    <property type="evidence" value="ECO:0007669"/>
    <property type="project" value="UniProtKB-KW"/>
</dbReference>
<feature type="domain" description="MYND-type" evidence="5">
    <location>
        <begin position="101"/>
        <end position="145"/>
    </location>
</feature>
<proteinExistence type="predicted"/>
<dbReference type="CTD" id="118490"/>
<organism evidence="6 7">
    <name type="scientific">Clupea harengus</name>
    <name type="common">Atlantic herring</name>
    <dbReference type="NCBI Taxonomy" id="7950"/>
    <lineage>
        <taxon>Eukaryota</taxon>
        <taxon>Metazoa</taxon>
        <taxon>Chordata</taxon>
        <taxon>Craniata</taxon>
        <taxon>Vertebrata</taxon>
        <taxon>Euteleostomi</taxon>
        <taxon>Actinopterygii</taxon>
        <taxon>Neopterygii</taxon>
        <taxon>Teleostei</taxon>
        <taxon>Clupei</taxon>
        <taxon>Clupeiformes</taxon>
        <taxon>Clupeoidei</taxon>
        <taxon>Clupeidae</taxon>
        <taxon>Clupea</taxon>
    </lineage>
</organism>
<dbReference type="PROSITE" id="PS01360">
    <property type="entry name" value="ZF_MYND_1"/>
    <property type="match status" value="1"/>
</dbReference>
<dbReference type="PANTHER" id="PTHR46920">
    <property type="match status" value="1"/>
</dbReference>
<evidence type="ECO:0000256" key="2">
    <source>
        <dbReference type="ARBA" id="ARBA00022771"/>
    </source>
</evidence>
<dbReference type="Gene3D" id="6.10.140.2220">
    <property type="match status" value="1"/>
</dbReference>
<accession>A0A6P8EMC3</accession>
<keyword evidence="1" id="KW-0479">Metal-binding</keyword>
<evidence type="ECO:0000256" key="3">
    <source>
        <dbReference type="ARBA" id="ARBA00022833"/>
    </source>
</evidence>
<keyword evidence="6" id="KW-1185">Reference proteome</keyword>
<evidence type="ECO:0000259" key="5">
    <source>
        <dbReference type="PROSITE" id="PS50865"/>
    </source>
</evidence>
<keyword evidence="2 4" id="KW-0863">Zinc-finger</keyword>
<dbReference type="SUPFAM" id="SSF144232">
    <property type="entry name" value="HIT/MYND zinc finger-like"/>
    <property type="match status" value="1"/>
</dbReference>
<dbReference type="Pfam" id="PF20179">
    <property type="entry name" value="MSS51_C"/>
    <property type="match status" value="1"/>
</dbReference>
<dbReference type="InterPro" id="IPR052839">
    <property type="entry name" value="Mito_gene_expr_regulator"/>
</dbReference>
<dbReference type="Pfam" id="PF01753">
    <property type="entry name" value="zf-MYND"/>
    <property type="match status" value="1"/>
</dbReference>
<evidence type="ECO:0000256" key="4">
    <source>
        <dbReference type="PROSITE-ProRule" id="PRU00134"/>
    </source>
</evidence>
<dbReference type="KEGG" id="char:105908599"/>
<reference evidence="7" key="1">
    <citation type="submission" date="2025-08" db="UniProtKB">
        <authorList>
            <consortium name="RefSeq"/>
        </authorList>
    </citation>
    <scope>IDENTIFICATION</scope>
</reference>
<evidence type="ECO:0000313" key="7">
    <source>
        <dbReference type="RefSeq" id="XP_031417278.1"/>
    </source>
</evidence>
<dbReference type="RefSeq" id="XP_031417278.1">
    <property type="nucleotide sequence ID" value="XM_031561418.2"/>
</dbReference>
<dbReference type="OrthoDB" id="5282002at2759"/>
<dbReference type="Proteomes" id="UP000515152">
    <property type="component" value="Chromosome 23"/>
</dbReference>